<keyword evidence="1" id="KW-1133">Transmembrane helix</keyword>
<dbReference type="EMBL" id="JBEAAL010000020">
    <property type="protein sequence ID" value="MEQ1407718.1"/>
    <property type="molecule type" value="Genomic_DNA"/>
</dbReference>
<keyword evidence="3" id="KW-1185">Reference proteome</keyword>
<organism evidence="2 3">
    <name type="scientific">Neorhizobium phenanthreniclasticum</name>
    <dbReference type="NCBI Taxonomy" id="3157917"/>
    <lineage>
        <taxon>Bacteria</taxon>
        <taxon>Pseudomonadati</taxon>
        <taxon>Pseudomonadota</taxon>
        <taxon>Alphaproteobacteria</taxon>
        <taxon>Hyphomicrobiales</taxon>
        <taxon>Rhizobiaceae</taxon>
        <taxon>Rhizobium/Agrobacterium group</taxon>
        <taxon>Neorhizobium</taxon>
    </lineage>
</organism>
<feature type="transmembrane region" description="Helical" evidence="1">
    <location>
        <begin position="47"/>
        <end position="68"/>
    </location>
</feature>
<evidence type="ECO:0000313" key="3">
    <source>
        <dbReference type="Proteomes" id="UP001496627"/>
    </source>
</evidence>
<accession>A0ABV0M7P1</accession>
<proteinExistence type="predicted"/>
<evidence type="ECO:0000313" key="2">
    <source>
        <dbReference type="EMBL" id="MEQ1407718.1"/>
    </source>
</evidence>
<dbReference type="Proteomes" id="UP001496627">
    <property type="component" value="Unassembled WGS sequence"/>
</dbReference>
<sequence>MITMNTGKKAYRLGIGGAVDKSMGSRTLHLVHANDQASDDFEGRGNWSFMLVFFAALIGLAACAIIWFSL</sequence>
<keyword evidence="1" id="KW-0472">Membrane</keyword>
<keyword evidence="1" id="KW-0812">Transmembrane</keyword>
<reference evidence="2 3" key="1">
    <citation type="submission" date="2024-05" db="EMBL/GenBank/DDBJ databases">
        <title>Neorhizobium sp. Rsf11, a plant growth promoting and heavy metal resistant PAH-degrader.</title>
        <authorList>
            <person name="Golubev S.N."/>
            <person name="Muratova A.Y."/>
            <person name="Markelova M.I."/>
        </authorList>
    </citation>
    <scope>NUCLEOTIDE SEQUENCE [LARGE SCALE GENOMIC DNA]</scope>
    <source>
        <strain evidence="2 3">Rsf11</strain>
    </source>
</reference>
<dbReference type="RefSeq" id="WP_037154881.1">
    <property type="nucleotide sequence ID" value="NZ_JBEAAL010000020.1"/>
</dbReference>
<gene>
    <name evidence="2" type="ORF">ABK249_22595</name>
</gene>
<name>A0ABV0M7P1_9HYPH</name>
<comment type="caution">
    <text evidence="2">The sequence shown here is derived from an EMBL/GenBank/DDBJ whole genome shotgun (WGS) entry which is preliminary data.</text>
</comment>
<evidence type="ECO:0000256" key="1">
    <source>
        <dbReference type="SAM" id="Phobius"/>
    </source>
</evidence>
<protein>
    <submittedName>
        <fullName evidence="2">Uncharacterized protein</fullName>
    </submittedName>
</protein>